<feature type="domain" description="HAMP" evidence="17">
    <location>
        <begin position="191"/>
        <end position="243"/>
    </location>
</feature>
<dbReference type="PRINTS" id="PR00344">
    <property type="entry name" value="BCTRLSENSOR"/>
</dbReference>
<evidence type="ECO:0000256" key="13">
    <source>
        <dbReference type="ARBA" id="ARBA00023012"/>
    </source>
</evidence>
<keyword evidence="4" id="KW-1003">Cell membrane</keyword>
<dbReference type="InterPro" id="IPR005467">
    <property type="entry name" value="His_kinase_dom"/>
</dbReference>
<dbReference type="InterPro" id="IPR003660">
    <property type="entry name" value="HAMP_dom"/>
</dbReference>
<evidence type="ECO:0000256" key="14">
    <source>
        <dbReference type="ARBA" id="ARBA00023136"/>
    </source>
</evidence>
<keyword evidence="10" id="KW-0418">Kinase</keyword>
<keyword evidence="14 15" id="KW-0472">Membrane</keyword>
<evidence type="ECO:0000259" key="16">
    <source>
        <dbReference type="PROSITE" id="PS50109"/>
    </source>
</evidence>
<dbReference type="SUPFAM" id="SSF47384">
    <property type="entry name" value="Homodimeric domain of signal transducing histidine kinase"/>
    <property type="match status" value="1"/>
</dbReference>
<evidence type="ECO:0000313" key="18">
    <source>
        <dbReference type="EMBL" id="GAA4032929.1"/>
    </source>
</evidence>
<dbReference type="Pfam" id="PF02518">
    <property type="entry name" value="HATPase_c"/>
    <property type="match status" value="1"/>
</dbReference>
<evidence type="ECO:0000256" key="9">
    <source>
        <dbReference type="ARBA" id="ARBA00022741"/>
    </source>
</evidence>
<dbReference type="PANTHER" id="PTHR44936">
    <property type="entry name" value="SENSOR PROTEIN CREC"/>
    <property type="match status" value="1"/>
</dbReference>
<dbReference type="InterPro" id="IPR036097">
    <property type="entry name" value="HisK_dim/P_sf"/>
</dbReference>
<dbReference type="PROSITE" id="PS50885">
    <property type="entry name" value="HAMP"/>
    <property type="match status" value="1"/>
</dbReference>
<evidence type="ECO:0000256" key="4">
    <source>
        <dbReference type="ARBA" id="ARBA00022475"/>
    </source>
</evidence>
<dbReference type="GO" id="GO:0005524">
    <property type="term" value="F:ATP binding"/>
    <property type="evidence" value="ECO:0007669"/>
    <property type="project" value="UniProtKB-KW"/>
</dbReference>
<dbReference type="Pfam" id="PF00672">
    <property type="entry name" value="HAMP"/>
    <property type="match status" value="1"/>
</dbReference>
<dbReference type="PROSITE" id="PS50109">
    <property type="entry name" value="HIS_KIN"/>
    <property type="match status" value="1"/>
</dbReference>
<evidence type="ECO:0000256" key="8">
    <source>
        <dbReference type="ARBA" id="ARBA00022692"/>
    </source>
</evidence>
<dbReference type="SUPFAM" id="SSF55874">
    <property type="entry name" value="ATPase domain of HSP90 chaperone/DNA topoisomerase II/histidine kinase"/>
    <property type="match status" value="1"/>
</dbReference>
<evidence type="ECO:0000256" key="15">
    <source>
        <dbReference type="SAM" id="Phobius"/>
    </source>
</evidence>
<evidence type="ECO:0000256" key="11">
    <source>
        <dbReference type="ARBA" id="ARBA00022840"/>
    </source>
</evidence>
<keyword evidence="11 18" id="KW-0067">ATP-binding</keyword>
<comment type="subcellular location">
    <subcellularLocation>
        <location evidence="2">Cell inner membrane</location>
        <topology evidence="2">Multi-pass membrane protein</topology>
    </subcellularLocation>
</comment>
<organism evidence="18 19">
    <name type="scientific">Actimicrobium antarcticum</name>
    <dbReference type="NCBI Taxonomy" id="1051899"/>
    <lineage>
        <taxon>Bacteria</taxon>
        <taxon>Pseudomonadati</taxon>
        <taxon>Pseudomonadota</taxon>
        <taxon>Betaproteobacteria</taxon>
        <taxon>Burkholderiales</taxon>
        <taxon>Oxalobacteraceae</taxon>
        <taxon>Actimicrobium</taxon>
    </lineage>
</organism>
<comment type="catalytic activity">
    <reaction evidence="1">
        <text>ATP + protein L-histidine = ADP + protein N-phospho-L-histidine.</text>
        <dbReference type="EC" id="2.7.13.3"/>
    </reaction>
</comment>
<feature type="transmembrane region" description="Helical" evidence="15">
    <location>
        <begin position="12"/>
        <end position="31"/>
    </location>
</feature>
<feature type="domain" description="Histidine kinase" evidence="16">
    <location>
        <begin position="251"/>
        <end position="450"/>
    </location>
</feature>
<evidence type="ECO:0000256" key="3">
    <source>
        <dbReference type="ARBA" id="ARBA00012438"/>
    </source>
</evidence>
<feature type="transmembrane region" description="Helical" evidence="15">
    <location>
        <begin position="172"/>
        <end position="190"/>
    </location>
</feature>
<evidence type="ECO:0000256" key="12">
    <source>
        <dbReference type="ARBA" id="ARBA00022989"/>
    </source>
</evidence>
<dbReference type="InterPro" id="IPR003594">
    <property type="entry name" value="HATPase_dom"/>
</dbReference>
<dbReference type="Gene3D" id="1.10.287.130">
    <property type="match status" value="1"/>
</dbReference>
<dbReference type="Proteomes" id="UP001501353">
    <property type="component" value="Unassembled WGS sequence"/>
</dbReference>
<proteinExistence type="predicted"/>
<accession>A0ABP7TYK1</accession>
<dbReference type="SMART" id="SM00304">
    <property type="entry name" value="HAMP"/>
    <property type="match status" value="1"/>
</dbReference>
<keyword evidence="7" id="KW-0808">Transferase</keyword>
<gene>
    <name evidence="18" type="ORF">GCM10022212_34980</name>
</gene>
<dbReference type="CDD" id="cd06225">
    <property type="entry name" value="HAMP"/>
    <property type="match status" value="1"/>
</dbReference>
<dbReference type="SMART" id="SM00388">
    <property type="entry name" value="HisKA"/>
    <property type="match status" value="1"/>
</dbReference>
<dbReference type="InterPro" id="IPR036890">
    <property type="entry name" value="HATPase_C_sf"/>
</dbReference>
<dbReference type="InterPro" id="IPR003661">
    <property type="entry name" value="HisK_dim/P_dom"/>
</dbReference>
<dbReference type="InterPro" id="IPR050980">
    <property type="entry name" value="2C_sensor_his_kinase"/>
</dbReference>
<evidence type="ECO:0000256" key="5">
    <source>
        <dbReference type="ARBA" id="ARBA00022519"/>
    </source>
</evidence>
<evidence type="ECO:0000313" key="19">
    <source>
        <dbReference type="Proteomes" id="UP001501353"/>
    </source>
</evidence>
<protein>
    <recommendedName>
        <fullName evidence="3">histidine kinase</fullName>
        <ecNumber evidence="3">2.7.13.3</ecNumber>
    </recommendedName>
</protein>
<keyword evidence="9" id="KW-0547">Nucleotide-binding</keyword>
<evidence type="ECO:0000256" key="1">
    <source>
        <dbReference type="ARBA" id="ARBA00000085"/>
    </source>
</evidence>
<dbReference type="EMBL" id="BAAAZE010000014">
    <property type="protein sequence ID" value="GAA4032929.1"/>
    <property type="molecule type" value="Genomic_DNA"/>
</dbReference>
<dbReference type="PANTHER" id="PTHR44936:SF5">
    <property type="entry name" value="SENSOR HISTIDINE KINASE ENVZ"/>
    <property type="match status" value="1"/>
</dbReference>
<keyword evidence="19" id="KW-1185">Reference proteome</keyword>
<dbReference type="Gene3D" id="3.30.565.10">
    <property type="entry name" value="Histidine kinase-like ATPase, C-terminal domain"/>
    <property type="match status" value="1"/>
</dbReference>
<name>A0ABP7TYK1_9BURK</name>
<keyword evidence="8 15" id="KW-0812">Transmembrane</keyword>
<dbReference type="CDD" id="cd00082">
    <property type="entry name" value="HisKA"/>
    <property type="match status" value="1"/>
</dbReference>
<sequence>MNNLLGSIANRVFVILLAGILVAIGLTAVLAERERAGAIDGMRLGHTAERIEQLVLALDHAAPEVRPVILQTAANFGVTAGMADDLEALGGSDGALVDLLRSRLGMHRQIMLQQQAGCQPRPMRLPRFERSNPGDCQVVLVALSDGQLLRVQLRAGGPQPGSKTRPVMGVPTIYLALFFVLIGLLAWFVARMTARPIRRLADAASDLGSDLDRPPLPETGPTEIRQAATAFNAMQARIRRQVQHRTHMLAAITHDLQTPLTRLRLRLEKVGDDELRTKLIDDLGQMQSMVREGLELARSMDSQEPLQRLDLDSLIDSACADASDAGQDVQLLGPSGVVVMAQPNALRRCLTNLLDNAVKYGRQARVSVVREQERVVVRIRDAGPGLPPDQLESVFDPFFRLEISRSRDTGGTGLGLTIARNIVESHGGTLVLNNLPGGGLEAMLQLPVLQG</sequence>
<evidence type="ECO:0000256" key="7">
    <source>
        <dbReference type="ARBA" id="ARBA00022679"/>
    </source>
</evidence>
<reference evidence="19" key="1">
    <citation type="journal article" date="2019" name="Int. J. Syst. Evol. Microbiol.">
        <title>The Global Catalogue of Microorganisms (GCM) 10K type strain sequencing project: providing services to taxonomists for standard genome sequencing and annotation.</title>
        <authorList>
            <consortium name="The Broad Institute Genomics Platform"/>
            <consortium name="The Broad Institute Genome Sequencing Center for Infectious Disease"/>
            <person name="Wu L."/>
            <person name="Ma J."/>
        </authorList>
    </citation>
    <scope>NUCLEOTIDE SEQUENCE [LARGE SCALE GENOMIC DNA]</scope>
    <source>
        <strain evidence="19">JCM 16673</strain>
    </source>
</reference>
<keyword evidence="12 15" id="KW-1133">Transmembrane helix</keyword>
<comment type="caution">
    <text evidence="18">The sequence shown here is derived from an EMBL/GenBank/DDBJ whole genome shotgun (WGS) entry which is preliminary data.</text>
</comment>
<evidence type="ECO:0000256" key="2">
    <source>
        <dbReference type="ARBA" id="ARBA00004429"/>
    </source>
</evidence>
<dbReference type="RefSeq" id="WP_344765340.1">
    <property type="nucleotide sequence ID" value="NZ_BAAAZE010000014.1"/>
</dbReference>
<keyword evidence="6" id="KW-0597">Phosphoprotein</keyword>
<evidence type="ECO:0000259" key="17">
    <source>
        <dbReference type="PROSITE" id="PS50885"/>
    </source>
</evidence>
<dbReference type="InterPro" id="IPR004358">
    <property type="entry name" value="Sig_transdc_His_kin-like_C"/>
</dbReference>
<keyword evidence="5" id="KW-0997">Cell inner membrane</keyword>
<keyword evidence="13" id="KW-0902">Two-component regulatory system</keyword>
<dbReference type="EC" id="2.7.13.3" evidence="3"/>
<evidence type="ECO:0000256" key="10">
    <source>
        <dbReference type="ARBA" id="ARBA00022777"/>
    </source>
</evidence>
<dbReference type="SMART" id="SM00387">
    <property type="entry name" value="HATPase_c"/>
    <property type="match status" value="1"/>
</dbReference>
<evidence type="ECO:0000256" key="6">
    <source>
        <dbReference type="ARBA" id="ARBA00022553"/>
    </source>
</evidence>